<reference evidence="2" key="2">
    <citation type="submission" date="2018-07" db="EMBL/GenBank/DDBJ databases">
        <authorList>
            <person name="Quirk P.G."/>
            <person name="Krulwich T.A."/>
        </authorList>
    </citation>
    <scope>NUCLEOTIDE SEQUENCE</scope>
</reference>
<evidence type="ECO:0000313" key="1">
    <source>
        <dbReference type="EMBL" id="SSW96775.1"/>
    </source>
</evidence>
<proteinExistence type="predicted"/>
<name>A0A336LGR8_CULSO</name>
<protein>
    <submittedName>
        <fullName evidence="2">CSON009990 protein</fullName>
    </submittedName>
</protein>
<reference evidence="1" key="1">
    <citation type="submission" date="2018-04" db="EMBL/GenBank/DDBJ databases">
        <authorList>
            <person name="Go L.Y."/>
            <person name="Mitchell J.A."/>
        </authorList>
    </citation>
    <scope>NUCLEOTIDE SEQUENCE</scope>
    <source>
        <tissue evidence="1">Whole organism</tissue>
    </source>
</reference>
<dbReference type="VEuPathDB" id="VectorBase:CSON009990"/>
<accession>A0A336LGR8</accession>
<dbReference type="EMBL" id="UFQT01000003">
    <property type="protein sequence ID" value="SSX17162.1"/>
    <property type="molecule type" value="Genomic_DNA"/>
</dbReference>
<sequence>MDWLISVIIKNNIDKIKNQATKTTLHNRKNTTTAYFTISIINLREKVFKRVKNPDRNVKSNN</sequence>
<dbReference type="EMBL" id="UFQS01000003">
    <property type="protein sequence ID" value="SSW96775.1"/>
    <property type="molecule type" value="Genomic_DNA"/>
</dbReference>
<organism evidence="2">
    <name type="scientific">Culicoides sonorensis</name>
    <name type="common">Biting midge</name>
    <dbReference type="NCBI Taxonomy" id="179676"/>
    <lineage>
        <taxon>Eukaryota</taxon>
        <taxon>Metazoa</taxon>
        <taxon>Ecdysozoa</taxon>
        <taxon>Arthropoda</taxon>
        <taxon>Hexapoda</taxon>
        <taxon>Insecta</taxon>
        <taxon>Pterygota</taxon>
        <taxon>Neoptera</taxon>
        <taxon>Endopterygota</taxon>
        <taxon>Diptera</taxon>
        <taxon>Nematocera</taxon>
        <taxon>Chironomoidea</taxon>
        <taxon>Ceratopogonidae</taxon>
        <taxon>Ceratopogoninae</taxon>
        <taxon>Culicoides</taxon>
        <taxon>Monoculicoides</taxon>
    </lineage>
</organism>
<evidence type="ECO:0000313" key="2">
    <source>
        <dbReference type="EMBL" id="SSX17162.1"/>
    </source>
</evidence>
<gene>
    <name evidence="2" type="primary">CSON009990</name>
</gene>
<dbReference type="AlphaFoldDB" id="A0A336LGR8"/>